<protein>
    <submittedName>
        <fullName evidence="4">Glycosyltransferase family 4 protein</fullName>
        <ecNumber evidence="4">2.4.-.-</ecNumber>
    </submittedName>
</protein>
<accession>A0ABU1FR22</accession>
<feature type="region of interest" description="Disordered" evidence="2">
    <location>
        <begin position="149"/>
        <end position="196"/>
    </location>
</feature>
<dbReference type="EMBL" id="JAVKGT010000005">
    <property type="protein sequence ID" value="MDR5711099.1"/>
    <property type="molecule type" value="Genomic_DNA"/>
</dbReference>
<dbReference type="PANTHER" id="PTHR46401">
    <property type="entry name" value="GLYCOSYLTRANSFERASE WBBK-RELATED"/>
    <property type="match status" value="1"/>
</dbReference>
<reference evidence="5" key="1">
    <citation type="submission" date="2023-07" db="EMBL/GenBank/DDBJ databases">
        <title>Description of three actinobacteria isolated from air of manufacturing shop in a pharmaceutical factory.</title>
        <authorList>
            <person name="Zhang D.-F."/>
        </authorList>
    </citation>
    <scope>NUCLEOTIDE SEQUENCE [LARGE SCALE GENOMIC DNA]</scope>
    <source>
        <strain evidence="5">CCTCC AB 207010</strain>
    </source>
</reference>
<feature type="domain" description="Glycosyl transferase family 1" evidence="3">
    <location>
        <begin position="203"/>
        <end position="352"/>
    </location>
</feature>
<dbReference type="RefSeq" id="WP_310536485.1">
    <property type="nucleotide sequence ID" value="NZ_JAVKGT010000005.1"/>
</dbReference>
<evidence type="ECO:0000313" key="4">
    <source>
        <dbReference type="EMBL" id="MDR5711099.1"/>
    </source>
</evidence>
<dbReference type="SUPFAM" id="SSF53756">
    <property type="entry name" value="UDP-Glycosyltransferase/glycogen phosphorylase"/>
    <property type="match status" value="1"/>
</dbReference>
<keyword evidence="5" id="KW-1185">Reference proteome</keyword>
<dbReference type="PANTHER" id="PTHR46401:SF2">
    <property type="entry name" value="GLYCOSYLTRANSFERASE WBBK-RELATED"/>
    <property type="match status" value="1"/>
</dbReference>
<keyword evidence="4" id="KW-0328">Glycosyltransferase</keyword>
<proteinExistence type="predicted"/>
<dbReference type="GO" id="GO:0016757">
    <property type="term" value="F:glycosyltransferase activity"/>
    <property type="evidence" value="ECO:0007669"/>
    <property type="project" value="UniProtKB-KW"/>
</dbReference>
<evidence type="ECO:0000259" key="3">
    <source>
        <dbReference type="Pfam" id="PF00534"/>
    </source>
</evidence>
<dbReference type="EC" id="2.4.-.-" evidence="4"/>
<evidence type="ECO:0000256" key="1">
    <source>
        <dbReference type="ARBA" id="ARBA00022679"/>
    </source>
</evidence>
<dbReference type="Gene3D" id="3.40.50.2000">
    <property type="entry name" value="Glycogen Phosphorylase B"/>
    <property type="match status" value="1"/>
</dbReference>
<sequence length="372" mass="39688">MLWIEPDLGTVSGGLRYNQQVRAALNRMGVKTSVIALPPQDGAAALDVEGVRSARLAHGVDTAGSGLVVVDGLLGSAHPELFDGASPAADVLLVHLPAAAAQEAEGLGDPEVVSRERWAVLNAPHVVAVSSWGADELRRRYRRQDVHVAVPGVHRDSGLPDSGQRDSGLPDPGQRASTDRPSSHRDSPASSYAPGPGSVVRLTTVAALNPLKNHRLLIDALEPLLDYEWTWVLAGPGAETPWGVQVLKEARERLPGRVEYRGVLNPGEVTALWGQTDLLLLPSLVETYGMVVTEACAQGVPAVVSEGTGAQEAAADAGLVADPRSPAEWSETLRRYFEDPELRNSLAEKAARRRQTLPEWEETAQVFLGLGE</sequence>
<organism evidence="4 5">
    <name type="scientific">Nesterenkonia flava</name>
    <dbReference type="NCBI Taxonomy" id="469799"/>
    <lineage>
        <taxon>Bacteria</taxon>
        <taxon>Bacillati</taxon>
        <taxon>Actinomycetota</taxon>
        <taxon>Actinomycetes</taxon>
        <taxon>Micrococcales</taxon>
        <taxon>Micrococcaceae</taxon>
        <taxon>Nesterenkonia</taxon>
    </lineage>
</organism>
<name>A0ABU1FR22_9MICC</name>
<comment type="caution">
    <text evidence="4">The sequence shown here is derived from an EMBL/GenBank/DDBJ whole genome shotgun (WGS) entry which is preliminary data.</text>
</comment>
<dbReference type="InterPro" id="IPR001296">
    <property type="entry name" value="Glyco_trans_1"/>
</dbReference>
<gene>
    <name evidence="4" type="ORF">RH857_02950</name>
</gene>
<evidence type="ECO:0000256" key="2">
    <source>
        <dbReference type="SAM" id="MobiDB-lite"/>
    </source>
</evidence>
<evidence type="ECO:0000313" key="5">
    <source>
        <dbReference type="Proteomes" id="UP001260872"/>
    </source>
</evidence>
<dbReference type="Proteomes" id="UP001260872">
    <property type="component" value="Unassembled WGS sequence"/>
</dbReference>
<keyword evidence="1 4" id="KW-0808">Transferase</keyword>
<dbReference type="Pfam" id="PF00534">
    <property type="entry name" value="Glycos_transf_1"/>
    <property type="match status" value="1"/>
</dbReference>
<dbReference type="CDD" id="cd03801">
    <property type="entry name" value="GT4_PimA-like"/>
    <property type="match status" value="1"/>
</dbReference>
<feature type="compositionally biased region" description="Basic and acidic residues" evidence="2">
    <location>
        <begin position="177"/>
        <end position="187"/>
    </location>
</feature>